<dbReference type="InterPro" id="IPR039261">
    <property type="entry name" value="FNR_nucleotide-bd"/>
</dbReference>
<evidence type="ECO:0000256" key="17">
    <source>
        <dbReference type="ARBA" id="ARBA00023221"/>
    </source>
</evidence>
<comment type="caution">
    <text evidence="21">The sequence shown here is derived from an EMBL/GenBank/DDBJ whole genome shotgun (WGS) entry which is preliminary data.</text>
</comment>
<reference evidence="21" key="1">
    <citation type="journal article" date="2021" name="Nat. Commun.">
        <title>Genetic determinants of endophytism in the Arabidopsis root mycobiome.</title>
        <authorList>
            <person name="Mesny F."/>
            <person name="Miyauchi S."/>
            <person name="Thiergart T."/>
            <person name="Pickel B."/>
            <person name="Atanasova L."/>
            <person name="Karlsson M."/>
            <person name="Huettel B."/>
            <person name="Barry K.W."/>
            <person name="Haridas S."/>
            <person name="Chen C."/>
            <person name="Bauer D."/>
            <person name="Andreopoulos W."/>
            <person name="Pangilinan J."/>
            <person name="LaButti K."/>
            <person name="Riley R."/>
            <person name="Lipzen A."/>
            <person name="Clum A."/>
            <person name="Drula E."/>
            <person name="Henrissat B."/>
            <person name="Kohler A."/>
            <person name="Grigoriev I.V."/>
            <person name="Martin F.M."/>
            <person name="Hacquard S."/>
        </authorList>
    </citation>
    <scope>NUCLEOTIDE SEQUENCE</scope>
    <source>
        <strain evidence="21">MPI-CAGE-AT-0021</strain>
    </source>
</reference>
<keyword evidence="6" id="KW-0812">Transmembrane</keyword>
<feature type="domain" description="FAD-binding FR-type" evidence="20">
    <location>
        <begin position="257"/>
        <end position="515"/>
    </location>
</feature>
<keyword evidence="3" id="KW-0444">Lipid biosynthesis</keyword>
<dbReference type="InterPro" id="IPR001094">
    <property type="entry name" value="Flavdoxin-like"/>
</dbReference>
<evidence type="ECO:0000256" key="13">
    <source>
        <dbReference type="ARBA" id="ARBA00023011"/>
    </source>
</evidence>
<dbReference type="Gene3D" id="2.40.30.10">
    <property type="entry name" value="Translation factors"/>
    <property type="match status" value="1"/>
</dbReference>
<evidence type="ECO:0000313" key="22">
    <source>
        <dbReference type="Proteomes" id="UP000717696"/>
    </source>
</evidence>
<dbReference type="GO" id="GO:0005829">
    <property type="term" value="C:cytosol"/>
    <property type="evidence" value="ECO:0007669"/>
    <property type="project" value="TreeGrafter"/>
</dbReference>
<dbReference type="Pfam" id="PF00667">
    <property type="entry name" value="FAD_binding_1"/>
    <property type="match status" value="1"/>
</dbReference>
<keyword evidence="12 18" id="KW-0560">Oxidoreductase</keyword>
<comment type="similarity">
    <text evidence="18">In the C-terminal section; belongs to the flavoprotein pyridine nucleotide cytochrome reductase family.</text>
</comment>
<evidence type="ECO:0000256" key="7">
    <source>
        <dbReference type="ARBA" id="ARBA00022824"/>
    </source>
</evidence>
<accession>A0A9P9IRD4</accession>
<dbReference type="GO" id="GO:0016126">
    <property type="term" value="P:sterol biosynthetic process"/>
    <property type="evidence" value="ECO:0007669"/>
    <property type="project" value="UniProtKB-KW"/>
</dbReference>
<dbReference type="InterPro" id="IPR023173">
    <property type="entry name" value="NADPH_Cyt_P450_Rdtase_alpha"/>
</dbReference>
<evidence type="ECO:0000256" key="6">
    <source>
        <dbReference type="ARBA" id="ARBA00022692"/>
    </source>
</evidence>
<dbReference type="SUPFAM" id="SSF63380">
    <property type="entry name" value="Riboflavin synthase domain-like"/>
    <property type="match status" value="1"/>
</dbReference>
<evidence type="ECO:0000256" key="16">
    <source>
        <dbReference type="ARBA" id="ARBA00023166"/>
    </source>
</evidence>
<dbReference type="GO" id="GO:0010181">
    <property type="term" value="F:FMN binding"/>
    <property type="evidence" value="ECO:0007669"/>
    <property type="project" value="InterPro"/>
</dbReference>
<dbReference type="InterPro" id="IPR017938">
    <property type="entry name" value="Riboflavin_synthase-like_b-brl"/>
</dbReference>
<evidence type="ECO:0000256" key="9">
    <source>
        <dbReference type="ARBA" id="ARBA00022857"/>
    </source>
</evidence>
<dbReference type="GO" id="GO:0005789">
    <property type="term" value="C:endoplasmic reticulum membrane"/>
    <property type="evidence" value="ECO:0007669"/>
    <property type="project" value="UniProtKB-SubCell"/>
</dbReference>
<dbReference type="Pfam" id="PF00175">
    <property type="entry name" value="NAD_binding_1"/>
    <property type="match status" value="1"/>
</dbReference>
<dbReference type="InterPro" id="IPR008254">
    <property type="entry name" value="Flavodoxin/NO_synth"/>
</dbReference>
<proteinExistence type="inferred from homology"/>
<dbReference type="FunFam" id="3.40.50.80:FF:000001">
    <property type="entry name" value="NADPH--cytochrome P450 reductase 1"/>
    <property type="match status" value="1"/>
</dbReference>
<dbReference type="InterPro" id="IPR001709">
    <property type="entry name" value="Flavoprot_Pyr_Nucl_cyt_Rdtase"/>
</dbReference>
<dbReference type="AlphaFoldDB" id="A0A9P9IRD4"/>
<dbReference type="EMBL" id="JAGMUU010000020">
    <property type="protein sequence ID" value="KAH7129691.1"/>
    <property type="molecule type" value="Genomic_DNA"/>
</dbReference>
<evidence type="ECO:0000256" key="5">
    <source>
        <dbReference type="ARBA" id="ARBA00022643"/>
    </source>
</evidence>
<evidence type="ECO:0000256" key="12">
    <source>
        <dbReference type="ARBA" id="ARBA00023002"/>
    </source>
</evidence>
<evidence type="ECO:0000256" key="11">
    <source>
        <dbReference type="ARBA" id="ARBA00022989"/>
    </source>
</evidence>
<evidence type="ECO:0000256" key="14">
    <source>
        <dbReference type="ARBA" id="ARBA00023098"/>
    </source>
</evidence>
<keyword evidence="17" id="KW-0753">Steroid metabolism</keyword>
<comment type="cofactor">
    <cofactor evidence="2">
        <name>FAD</name>
        <dbReference type="ChEBI" id="CHEBI:57692"/>
    </cofactor>
</comment>
<keyword evidence="22" id="KW-1185">Reference proteome</keyword>
<evidence type="ECO:0000256" key="1">
    <source>
        <dbReference type="ARBA" id="ARBA00001917"/>
    </source>
</evidence>
<dbReference type="InterPro" id="IPR003097">
    <property type="entry name" value="CysJ-like_FAD-binding"/>
</dbReference>
<dbReference type="Gene3D" id="1.20.990.10">
    <property type="entry name" value="NADPH-cytochrome p450 Reductase, Chain A, domain 3"/>
    <property type="match status" value="1"/>
</dbReference>
<evidence type="ECO:0000256" key="18">
    <source>
        <dbReference type="PIRNR" id="PIRNR000208"/>
    </source>
</evidence>
<dbReference type="GO" id="GO:0003958">
    <property type="term" value="F:NADPH-hemoprotein reductase activity"/>
    <property type="evidence" value="ECO:0007669"/>
    <property type="project" value="UniProtKB-EC"/>
</dbReference>
<dbReference type="InterPro" id="IPR023208">
    <property type="entry name" value="P450R"/>
</dbReference>
<dbReference type="PROSITE" id="PS51384">
    <property type="entry name" value="FAD_FR"/>
    <property type="match status" value="1"/>
</dbReference>
<dbReference type="InterPro" id="IPR017927">
    <property type="entry name" value="FAD-bd_FR_type"/>
</dbReference>
<dbReference type="SUPFAM" id="SSF52343">
    <property type="entry name" value="Ferredoxin reductase-like, C-terminal NADP-linked domain"/>
    <property type="match status" value="1"/>
</dbReference>
<dbReference type="Pfam" id="PF00258">
    <property type="entry name" value="Flavodoxin_1"/>
    <property type="match status" value="1"/>
</dbReference>
<evidence type="ECO:0000259" key="20">
    <source>
        <dbReference type="PROSITE" id="PS51384"/>
    </source>
</evidence>
<dbReference type="InterPro" id="IPR029039">
    <property type="entry name" value="Flavoprotein-like_sf"/>
</dbReference>
<keyword evidence="5" id="KW-0288">FMN</keyword>
<keyword evidence="10" id="KW-0752">Steroid biosynthesis</keyword>
<dbReference type="PRINTS" id="PR00369">
    <property type="entry name" value="FLAVODOXIN"/>
</dbReference>
<evidence type="ECO:0000313" key="21">
    <source>
        <dbReference type="EMBL" id="KAH7129691.1"/>
    </source>
</evidence>
<keyword evidence="14" id="KW-0443">Lipid metabolism</keyword>
<sequence length="668" mass="74354">MSENDSAFAEVLVWPQALRAHAEPRPSSEGNSERGTSRCIVHRMRQAGINLVVFFGSQTGNSQQLAEQLTKEGRNRFGLEAMAADLADFDYETLSTFAKENVAVFVLSSYGEGEPTDNALGFFDFMTQDPIFSDSDRLDCPLQDMTYAAFGLGNSTYEHYNAVVRKVDSALQSLGANRLTYVGEGDDAQGTAEDSFISWKDALWQSLRELQGLEEREASFEPSLVVTPYPPDTPGRSEKDTTVLELSKVQNDPTGTQKWAFVQVAKSQELFNSPSRHCTHLELDTRGTGISYETGDHVSIWPVNADAEIERFLRVFGLLEQRHTRFKISAAQSTARIPIIATTTYDTAARHLLDIAGPVSRQALNILAQFSTEETQKLSLVRLAHESAHFHHVASSQLLNLAQLVEAISPTSKSLPVPFAVLLECVKPLQPRYYSISSSSLVQKDTVSVTVVADTVELADRQFHGVASNFLLALKKHQHEEQTAPGEITYDLAKYKRDFGIGLPIHIRQSTFRLPSDASNPIIMIGPGTGVAPFRAFVQERSAQMQAGVPVGKSVLFYGCRKQSEDFVYGTEWQDAHEILGDNFEMYTAFSRQTSEKAYVQHLLAKHASKILPLLLDQRAYLYICGDSRMAREVQHTLQELIGSLSRVDGELFLHNLKDSGRFQEDVW</sequence>
<evidence type="ECO:0000256" key="3">
    <source>
        <dbReference type="ARBA" id="ARBA00022516"/>
    </source>
</evidence>
<keyword evidence="8" id="KW-0274">FAD</keyword>
<evidence type="ECO:0000256" key="2">
    <source>
        <dbReference type="ARBA" id="ARBA00001974"/>
    </source>
</evidence>
<dbReference type="PRINTS" id="PR00371">
    <property type="entry name" value="FPNCR"/>
</dbReference>
<dbReference type="Gene3D" id="3.40.50.80">
    <property type="entry name" value="Nucleotide-binding domain of ferredoxin-NADP reductase (FNR) module"/>
    <property type="match status" value="1"/>
</dbReference>
<evidence type="ECO:0000259" key="19">
    <source>
        <dbReference type="PROSITE" id="PS50902"/>
    </source>
</evidence>
<name>A0A9P9IRD4_9HYPO</name>
<dbReference type="PANTHER" id="PTHR19384">
    <property type="entry name" value="NITRIC OXIDE SYNTHASE-RELATED"/>
    <property type="match status" value="1"/>
</dbReference>
<dbReference type="PIRSF" id="PIRSF000208">
    <property type="entry name" value="P450R"/>
    <property type="match status" value="1"/>
</dbReference>
<gene>
    <name evidence="21" type="ORF">B0J13DRAFT_587986</name>
</gene>
<keyword evidence="13" id="KW-0756">Sterol biosynthesis</keyword>
<dbReference type="Gene3D" id="3.40.50.360">
    <property type="match status" value="1"/>
</dbReference>
<keyword evidence="15 18" id="KW-0472">Membrane</keyword>
<comment type="subcellular location">
    <subcellularLocation>
        <location evidence="18">Endoplasmic reticulum membrane</location>
    </subcellularLocation>
</comment>
<keyword evidence="11" id="KW-1133">Transmembrane helix</keyword>
<dbReference type="PROSITE" id="PS50902">
    <property type="entry name" value="FLAVODOXIN_LIKE"/>
    <property type="match status" value="1"/>
</dbReference>
<comment type="function">
    <text evidence="18">This enzyme is required for electron transfer from NADP to cytochrome P450.</text>
</comment>
<dbReference type="PANTHER" id="PTHR19384:SF17">
    <property type="entry name" value="NADPH--CYTOCHROME P450 REDUCTASE"/>
    <property type="match status" value="1"/>
</dbReference>
<keyword evidence="9 18" id="KW-0521">NADP</keyword>
<keyword evidence="7 18" id="KW-0256">Endoplasmic reticulum</keyword>
<dbReference type="SUPFAM" id="SSF52218">
    <property type="entry name" value="Flavoproteins"/>
    <property type="match status" value="1"/>
</dbReference>
<dbReference type="EC" id="1.6.2.4" evidence="18"/>
<dbReference type="OrthoDB" id="1856718at2759"/>
<organism evidence="21 22">
    <name type="scientific">Dactylonectria estremocensis</name>
    <dbReference type="NCBI Taxonomy" id="1079267"/>
    <lineage>
        <taxon>Eukaryota</taxon>
        <taxon>Fungi</taxon>
        <taxon>Dikarya</taxon>
        <taxon>Ascomycota</taxon>
        <taxon>Pezizomycotina</taxon>
        <taxon>Sordariomycetes</taxon>
        <taxon>Hypocreomycetidae</taxon>
        <taxon>Hypocreales</taxon>
        <taxon>Nectriaceae</taxon>
        <taxon>Dactylonectria</taxon>
    </lineage>
</organism>
<protein>
    <recommendedName>
        <fullName evidence="18">NADPH--cytochrome P450 reductase</fullName>
        <ecNumber evidence="18">1.6.2.4</ecNumber>
    </recommendedName>
</protein>
<dbReference type="GO" id="GO:0050660">
    <property type="term" value="F:flavin adenine dinucleotide binding"/>
    <property type="evidence" value="ECO:0007669"/>
    <property type="project" value="TreeGrafter"/>
</dbReference>
<comment type="cofactor">
    <cofactor evidence="1">
        <name>FMN</name>
        <dbReference type="ChEBI" id="CHEBI:58210"/>
    </cofactor>
</comment>
<dbReference type="Proteomes" id="UP000717696">
    <property type="component" value="Unassembled WGS sequence"/>
</dbReference>
<keyword evidence="4" id="KW-0285">Flavoprotein</keyword>
<keyword evidence="16" id="KW-1207">Sterol metabolism</keyword>
<feature type="domain" description="Flavodoxin-like" evidence="19">
    <location>
        <begin position="51"/>
        <end position="204"/>
    </location>
</feature>
<evidence type="ECO:0000256" key="15">
    <source>
        <dbReference type="ARBA" id="ARBA00023136"/>
    </source>
</evidence>
<evidence type="ECO:0000256" key="4">
    <source>
        <dbReference type="ARBA" id="ARBA00022630"/>
    </source>
</evidence>
<evidence type="ECO:0000256" key="8">
    <source>
        <dbReference type="ARBA" id="ARBA00022827"/>
    </source>
</evidence>
<comment type="catalytic activity">
    <reaction evidence="18">
        <text>2 oxidized [cytochrome P450] + NADPH = 2 reduced [cytochrome P450] + NADP(+) + H(+)</text>
        <dbReference type="Rhea" id="RHEA:24040"/>
        <dbReference type="Rhea" id="RHEA-COMP:14627"/>
        <dbReference type="Rhea" id="RHEA-COMP:14628"/>
        <dbReference type="ChEBI" id="CHEBI:15378"/>
        <dbReference type="ChEBI" id="CHEBI:55376"/>
        <dbReference type="ChEBI" id="CHEBI:57783"/>
        <dbReference type="ChEBI" id="CHEBI:58349"/>
        <dbReference type="ChEBI" id="CHEBI:60344"/>
        <dbReference type="EC" id="1.6.2.4"/>
    </reaction>
</comment>
<dbReference type="InterPro" id="IPR001433">
    <property type="entry name" value="OxRdtase_FAD/NAD-bd"/>
</dbReference>
<evidence type="ECO:0000256" key="10">
    <source>
        <dbReference type="ARBA" id="ARBA00022955"/>
    </source>
</evidence>